<evidence type="ECO:0000313" key="2">
    <source>
        <dbReference type="Proteomes" id="UP000716291"/>
    </source>
</evidence>
<dbReference type="EMBL" id="JAANQT010003918">
    <property type="protein sequence ID" value="KAG1300624.1"/>
    <property type="molecule type" value="Genomic_DNA"/>
</dbReference>
<dbReference type="Proteomes" id="UP000716291">
    <property type="component" value="Unassembled WGS sequence"/>
</dbReference>
<organism evidence="1 2">
    <name type="scientific">Rhizopus oryzae</name>
    <name type="common">Mucormycosis agent</name>
    <name type="synonym">Rhizopus arrhizus var. delemar</name>
    <dbReference type="NCBI Taxonomy" id="64495"/>
    <lineage>
        <taxon>Eukaryota</taxon>
        <taxon>Fungi</taxon>
        <taxon>Fungi incertae sedis</taxon>
        <taxon>Mucoromycota</taxon>
        <taxon>Mucoromycotina</taxon>
        <taxon>Mucoromycetes</taxon>
        <taxon>Mucorales</taxon>
        <taxon>Mucorineae</taxon>
        <taxon>Rhizopodaceae</taxon>
        <taxon>Rhizopus</taxon>
    </lineage>
</organism>
<dbReference type="AlphaFoldDB" id="A0A9P6WXC4"/>
<keyword evidence="2" id="KW-1185">Reference proteome</keyword>
<proteinExistence type="predicted"/>
<name>A0A9P6WXC4_RHIOR</name>
<comment type="caution">
    <text evidence="1">The sequence shown here is derived from an EMBL/GenBank/DDBJ whole genome shotgun (WGS) entry which is preliminary data.</text>
</comment>
<reference evidence="1" key="1">
    <citation type="journal article" date="2020" name="Microb. Genom.">
        <title>Genetic diversity of clinical and environmental Mucorales isolates obtained from an investigation of mucormycosis cases among solid organ transplant recipients.</title>
        <authorList>
            <person name="Nguyen M.H."/>
            <person name="Kaul D."/>
            <person name="Muto C."/>
            <person name="Cheng S.J."/>
            <person name="Richter R.A."/>
            <person name="Bruno V.M."/>
            <person name="Liu G."/>
            <person name="Beyhan S."/>
            <person name="Sundermann A.J."/>
            <person name="Mounaud S."/>
            <person name="Pasculle A.W."/>
            <person name="Nierman W.C."/>
            <person name="Driscoll E."/>
            <person name="Cumbie R."/>
            <person name="Clancy C.J."/>
            <person name="Dupont C.L."/>
        </authorList>
    </citation>
    <scope>NUCLEOTIDE SEQUENCE</scope>
    <source>
        <strain evidence="1">GL11</strain>
    </source>
</reference>
<protein>
    <submittedName>
        <fullName evidence="1">Uncharacterized protein</fullName>
    </submittedName>
</protein>
<sequence>MDPINSAAQTRGFATERLENYIIESYRSNNDGEASAIITKSFANLGKEHLLTPNVGRTERPLMRIFSGVSTDEARIVANDFPEYDLVPSNTWCTKQGFTDILKEASFRYSVDYCRKFTNRYISISSEFRSKVFNAYNVHICADMRDTNVAVSMMSQLEFMKSFVYPKEDYYIRKGLNSFLNYDKKLNPEKICNHPASCNYEADTIIVDHIENYLPLEQVIYLMEQHGSARAIGYFLFPDCIDVMKKGDFYNGNLHYDRSREEYDGIKNPVLFYSNNGIVNAVYPYEEYKKLYATSLLVYNGICYRKEIVSRNDGTMFYLITKDGDYSASYIPSTHKIIHRNRQYKCVSYRPKTLLDIKRVEDFEEVECFVPEETMDKAYAFGMNLGDKDFKKEIKSRFCAAFMRVQNAATGAVTMFDPGLNAVDVDIATDALWATCFFDRHLRTEMVSHQINLLKQIGSSRFDLKTLIKFIGNCVDDINPLSKLLRWFDEKEFEKRFESNSLLVPRYESIGAYSIYGGLENMINIDEKIDFDRFNTRFVRTWFAKIWYKKKPEVRDNMFKKLMDKFMYMNDNHDSECPYYSYVRSYRCTMKWN</sequence>
<accession>A0A9P6WXC4</accession>
<gene>
    <name evidence="1" type="ORF">G6F64_012525</name>
</gene>
<evidence type="ECO:0000313" key="1">
    <source>
        <dbReference type="EMBL" id="KAG1300624.1"/>
    </source>
</evidence>